<dbReference type="InterPro" id="IPR022877">
    <property type="entry name" value="UPF0173"/>
</dbReference>
<keyword evidence="1 2" id="KW-0378">Hydrolase</keyword>
<dbReference type="GO" id="GO:0016787">
    <property type="term" value="F:hydrolase activity"/>
    <property type="evidence" value="ECO:0007669"/>
    <property type="project" value="UniProtKB-UniRule"/>
</dbReference>
<dbReference type="CDD" id="cd06262">
    <property type="entry name" value="metallo-hydrolase-like_MBL-fold"/>
    <property type="match status" value="1"/>
</dbReference>
<dbReference type="SUPFAM" id="SSF56281">
    <property type="entry name" value="Metallo-hydrolase/oxidoreductase"/>
    <property type="match status" value="1"/>
</dbReference>
<sequence length="230" mass="24924">MKIIFHGHSCIELRLDDGTILLVDPWILGNPQSDIDLNFKCDAILVTHGHAHHSGDMITLSQRNQAPIIGMAELVHYAETNGAVPGHPMDLGGQWTFPFGTIKTTHAQHSSSLDIDGLPIYMGEACGFLVMADHQTIYVAGDTSNFGDMALFGSAYHINTAILPIGDNYTMGPNAAASAAKRVKADFVIPVHFNTYPDIRQDPAAFTKLLPDGVVQVLAPGEEFQIPNQH</sequence>
<organism evidence="4 5">
    <name type="scientific">Levilactobacillus bambusae</name>
    <dbReference type="NCBI Taxonomy" id="2024736"/>
    <lineage>
        <taxon>Bacteria</taxon>
        <taxon>Bacillati</taxon>
        <taxon>Bacillota</taxon>
        <taxon>Bacilli</taxon>
        <taxon>Lactobacillales</taxon>
        <taxon>Lactobacillaceae</taxon>
        <taxon>Levilactobacillus</taxon>
    </lineage>
</organism>
<dbReference type="InterPro" id="IPR001279">
    <property type="entry name" value="Metallo-B-lactamas"/>
</dbReference>
<evidence type="ECO:0000313" key="4">
    <source>
        <dbReference type="EMBL" id="PWF99555.1"/>
    </source>
</evidence>
<accession>A0A2V1MZK5</accession>
<dbReference type="PANTHER" id="PTHR43546:SF3">
    <property type="entry name" value="UPF0173 METAL-DEPENDENT HYDROLASE MJ1163"/>
    <property type="match status" value="1"/>
</dbReference>
<dbReference type="OrthoDB" id="9789133at2"/>
<comment type="similarity">
    <text evidence="2">Belongs to the UPF0173 family.</text>
</comment>
<evidence type="ECO:0000313" key="5">
    <source>
        <dbReference type="Proteomes" id="UP000245080"/>
    </source>
</evidence>
<dbReference type="HAMAP" id="MF_00457">
    <property type="entry name" value="UPF0173"/>
    <property type="match status" value="1"/>
</dbReference>
<feature type="domain" description="Metallo-beta-lactamase" evidence="3">
    <location>
        <begin position="7"/>
        <end position="192"/>
    </location>
</feature>
<dbReference type="SMART" id="SM00849">
    <property type="entry name" value="Lactamase_B"/>
    <property type="match status" value="1"/>
</dbReference>
<comment type="caution">
    <text evidence="4">The sequence shown here is derived from an EMBL/GenBank/DDBJ whole genome shotgun (WGS) entry which is preliminary data.</text>
</comment>
<gene>
    <name evidence="4" type="ORF">DCM90_08925</name>
</gene>
<keyword evidence="5" id="KW-1185">Reference proteome</keyword>
<dbReference type="Gene3D" id="3.60.15.10">
    <property type="entry name" value="Ribonuclease Z/Hydroxyacylglutathione hydrolase-like"/>
    <property type="match status" value="1"/>
</dbReference>
<evidence type="ECO:0000259" key="3">
    <source>
        <dbReference type="SMART" id="SM00849"/>
    </source>
</evidence>
<dbReference type="EMBL" id="QCXQ01000006">
    <property type="protein sequence ID" value="PWF99555.1"/>
    <property type="molecule type" value="Genomic_DNA"/>
</dbReference>
<dbReference type="AlphaFoldDB" id="A0A2V1MZK5"/>
<dbReference type="InterPro" id="IPR050114">
    <property type="entry name" value="UPF0173_UPF0282_UlaG_hydrolase"/>
</dbReference>
<name>A0A2V1MZK5_9LACO</name>
<evidence type="ECO:0000256" key="1">
    <source>
        <dbReference type="ARBA" id="ARBA00022801"/>
    </source>
</evidence>
<dbReference type="Pfam" id="PF12706">
    <property type="entry name" value="Lactamase_B_2"/>
    <property type="match status" value="1"/>
</dbReference>
<reference evidence="4 5" key="1">
    <citation type="journal article" date="2018" name="Int. J. Syst. Evol. Microbiol.">
        <title>Lactobacillus bambusae sp. nov., isolated from a traditional fermented Ma-bamboo shoots of Taiwan.</title>
        <authorList>
            <person name="Wang L.-T."/>
        </authorList>
    </citation>
    <scope>NUCLEOTIDE SEQUENCE [LARGE SCALE GENOMIC DNA]</scope>
    <source>
        <strain evidence="4 5">BS-W1</strain>
    </source>
</reference>
<protein>
    <recommendedName>
        <fullName evidence="2">UPF0173 metal-dependent hydrolase DCM90_08925</fullName>
    </recommendedName>
</protein>
<dbReference type="RefSeq" id="WP_109251013.1">
    <property type="nucleotide sequence ID" value="NZ_QCXQ01000006.1"/>
</dbReference>
<dbReference type="NCBIfam" id="NF001911">
    <property type="entry name" value="PRK00685.1"/>
    <property type="match status" value="1"/>
</dbReference>
<evidence type="ECO:0000256" key="2">
    <source>
        <dbReference type="HAMAP-Rule" id="MF_00457"/>
    </source>
</evidence>
<proteinExistence type="inferred from homology"/>
<dbReference type="InterPro" id="IPR036866">
    <property type="entry name" value="RibonucZ/Hydroxyglut_hydro"/>
</dbReference>
<dbReference type="PANTHER" id="PTHR43546">
    <property type="entry name" value="UPF0173 METAL-DEPENDENT HYDROLASE MJ1163-RELATED"/>
    <property type="match status" value="1"/>
</dbReference>
<dbReference type="Proteomes" id="UP000245080">
    <property type="component" value="Unassembled WGS sequence"/>
</dbReference>